<evidence type="ECO:0000256" key="7">
    <source>
        <dbReference type="ARBA" id="ARBA00023040"/>
    </source>
</evidence>
<comment type="subcellular location">
    <subcellularLocation>
        <location evidence="1">Cell membrane</location>
        <topology evidence="1">Multi-pass membrane protein</topology>
    </subcellularLocation>
</comment>
<accession>A0A6P5P7S7</accession>
<keyword evidence="6 12" id="KW-1133">Transmembrane helix</keyword>
<dbReference type="SUPFAM" id="SSF53822">
    <property type="entry name" value="Periplasmic binding protein-like I"/>
    <property type="match status" value="1"/>
</dbReference>
<evidence type="ECO:0000313" key="15">
    <source>
        <dbReference type="Proteomes" id="UP000515126"/>
    </source>
</evidence>
<feature type="transmembrane region" description="Helical" evidence="12">
    <location>
        <begin position="782"/>
        <end position="802"/>
    </location>
</feature>
<evidence type="ECO:0000256" key="12">
    <source>
        <dbReference type="SAM" id="Phobius"/>
    </source>
</evidence>
<dbReference type="FunFam" id="2.10.50.30:FF:000002">
    <property type="entry name" value="Vomeronasal 2 receptor, h1"/>
    <property type="match status" value="1"/>
</dbReference>
<feature type="transmembrane region" description="Helical" evidence="12">
    <location>
        <begin position="625"/>
        <end position="646"/>
    </location>
</feature>
<name>A0A6P5P7S7_MUSCR</name>
<dbReference type="InterPro" id="IPR000337">
    <property type="entry name" value="GPCR_3"/>
</dbReference>
<dbReference type="GO" id="GO:0005886">
    <property type="term" value="C:plasma membrane"/>
    <property type="evidence" value="ECO:0007669"/>
    <property type="project" value="UniProtKB-SubCell"/>
</dbReference>
<feature type="transmembrane region" description="Helical" evidence="12">
    <location>
        <begin position="658"/>
        <end position="682"/>
    </location>
</feature>
<keyword evidence="11" id="KW-0807">Transducer</keyword>
<dbReference type="RefSeq" id="XP_021010261.1">
    <property type="nucleotide sequence ID" value="XM_021154602.1"/>
</dbReference>
<evidence type="ECO:0000256" key="10">
    <source>
        <dbReference type="ARBA" id="ARBA00023180"/>
    </source>
</evidence>
<evidence type="ECO:0000256" key="1">
    <source>
        <dbReference type="ARBA" id="ARBA00004651"/>
    </source>
</evidence>
<feature type="transmembrane region" description="Helical" evidence="12">
    <location>
        <begin position="588"/>
        <end position="613"/>
    </location>
</feature>
<dbReference type="PANTHER" id="PTHR24061">
    <property type="entry name" value="CALCIUM-SENSING RECEPTOR-RELATED"/>
    <property type="match status" value="1"/>
</dbReference>
<keyword evidence="5 13" id="KW-0732">Signal</keyword>
<feature type="transmembrane region" description="Helical" evidence="12">
    <location>
        <begin position="808"/>
        <end position="830"/>
    </location>
</feature>
<dbReference type="InterPro" id="IPR028082">
    <property type="entry name" value="Peripla_BP_I"/>
</dbReference>
<evidence type="ECO:0000313" key="16">
    <source>
        <dbReference type="RefSeq" id="XP_021010261.1"/>
    </source>
</evidence>
<evidence type="ECO:0000256" key="6">
    <source>
        <dbReference type="ARBA" id="ARBA00022989"/>
    </source>
</evidence>
<dbReference type="PRINTS" id="PR01535">
    <property type="entry name" value="VOMERONASL2R"/>
</dbReference>
<organism evidence="15 16">
    <name type="scientific">Mus caroli</name>
    <name type="common">Ryukyu mouse</name>
    <name type="synonym">Ricefield mouse</name>
    <dbReference type="NCBI Taxonomy" id="10089"/>
    <lineage>
        <taxon>Eukaryota</taxon>
        <taxon>Metazoa</taxon>
        <taxon>Chordata</taxon>
        <taxon>Craniata</taxon>
        <taxon>Vertebrata</taxon>
        <taxon>Euteleostomi</taxon>
        <taxon>Mammalia</taxon>
        <taxon>Eutheria</taxon>
        <taxon>Euarchontoglires</taxon>
        <taxon>Glires</taxon>
        <taxon>Rodentia</taxon>
        <taxon>Myomorpha</taxon>
        <taxon>Muroidea</taxon>
        <taxon>Muridae</taxon>
        <taxon>Murinae</taxon>
        <taxon>Mus</taxon>
        <taxon>Mus</taxon>
    </lineage>
</organism>
<evidence type="ECO:0000256" key="4">
    <source>
        <dbReference type="ARBA" id="ARBA00022692"/>
    </source>
</evidence>
<keyword evidence="4 12" id="KW-0812">Transmembrane</keyword>
<comment type="similarity">
    <text evidence="2">Belongs to the G-protein coupled receptor 3 family.</text>
</comment>
<keyword evidence="8 12" id="KW-0472">Membrane</keyword>
<dbReference type="InterPro" id="IPR017978">
    <property type="entry name" value="GPCR_3_C"/>
</dbReference>
<protein>
    <submittedName>
        <fullName evidence="16">Vomeronasal type-2 receptor 116-like</fullName>
    </submittedName>
</protein>
<dbReference type="CDD" id="cd15283">
    <property type="entry name" value="7tmC_V2R_pheromone"/>
    <property type="match status" value="1"/>
</dbReference>
<feature type="chain" id="PRO_5028183810" evidence="13">
    <location>
        <begin position="19"/>
        <end position="865"/>
    </location>
</feature>
<evidence type="ECO:0000256" key="13">
    <source>
        <dbReference type="SAM" id="SignalP"/>
    </source>
</evidence>
<dbReference type="PROSITE" id="PS50259">
    <property type="entry name" value="G_PROTEIN_RECEP_F3_4"/>
    <property type="match status" value="1"/>
</dbReference>
<dbReference type="KEGG" id="mcal:110288180"/>
<dbReference type="CDD" id="cd06365">
    <property type="entry name" value="PBP1_pheromone_receptor"/>
    <property type="match status" value="1"/>
</dbReference>
<evidence type="ECO:0000256" key="2">
    <source>
        <dbReference type="ARBA" id="ARBA00007242"/>
    </source>
</evidence>
<feature type="signal peptide" evidence="13">
    <location>
        <begin position="1"/>
        <end position="18"/>
    </location>
</feature>
<reference evidence="16" key="1">
    <citation type="submission" date="2025-08" db="UniProtKB">
        <authorList>
            <consortium name="RefSeq"/>
        </authorList>
    </citation>
    <scope>IDENTIFICATION</scope>
</reference>
<dbReference type="GeneID" id="110288180"/>
<dbReference type="GO" id="GO:0004930">
    <property type="term" value="F:G protein-coupled receptor activity"/>
    <property type="evidence" value="ECO:0007669"/>
    <property type="project" value="UniProtKB-KW"/>
</dbReference>
<dbReference type="PANTHER" id="PTHR24061:SF541">
    <property type="entry name" value="VOMERONASAL 2, RECEPTOR 58-RELATED"/>
    <property type="match status" value="1"/>
</dbReference>
<dbReference type="Proteomes" id="UP000515126">
    <property type="component" value="Unplaced"/>
</dbReference>
<dbReference type="Gene3D" id="3.40.50.2300">
    <property type="match status" value="2"/>
</dbReference>
<keyword evidence="10" id="KW-0325">Glycoprotein</keyword>
<keyword evidence="9" id="KW-0675">Receptor</keyword>
<evidence type="ECO:0000259" key="14">
    <source>
        <dbReference type="PROSITE" id="PS50259"/>
    </source>
</evidence>
<evidence type="ECO:0000256" key="8">
    <source>
        <dbReference type="ARBA" id="ARBA00023136"/>
    </source>
</evidence>
<dbReference type="AlphaFoldDB" id="A0A6P5P7S7"/>
<feature type="transmembrane region" description="Helical" evidence="12">
    <location>
        <begin position="752"/>
        <end position="770"/>
    </location>
</feature>
<evidence type="ECO:0000256" key="5">
    <source>
        <dbReference type="ARBA" id="ARBA00022729"/>
    </source>
</evidence>
<gene>
    <name evidence="16" type="primary">LOC110288180</name>
</gene>
<dbReference type="Gene3D" id="2.10.50.30">
    <property type="entry name" value="GPCR, family 3, nine cysteines domain"/>
    <property type="match status" value="1"/>
</dbReference>
<keyword evidence="7" id="KW-0297">G-protein coupled receptor</keyword>
<sequence>MFWIFTYGLLYIPIFGCAFTDNECYVTSKEFFYHEGDVTIGAFFPLHIFYTGNKIPDKFLPYNFKDYHIQYKFKNYKFVLALVFAIEEINRNPHLLPNTTIGYDIYNIPYTEKNILYHAFIWHTGKINFFPNCDCGHKRKSPAILTGPSWSTSAHIGTFLQLYKIPQLTFGPFDSILSERGQFNSLYQMAPKDTSLSLAIVFLMLHFRWYWVGLILPDDHRGIQILSDLRENMESHGICIAFLKMISGTWNAFSNALWKNMETIEESSANVIVIYGDIISVQGLMRHIAQLLVTWKVWVLSSSWDVDTHSDYFMVESFHGSLIFSHHHEEMVEFMNFVQTVNPYKYPEDNYLPKFWFLFFKCSFSKFDCQLLENCQPNASLDLLPRHLFDLAMSEEGYNIYNAVYAVAYSLHEMNLQQIQTQPYANGEEMVFSPWQLHPFLKNMIMKSHVRGQTLIQGGRNLDSMYDILNFWNFPSGLGLKVKVGTYSLSAPQGLQFSLCEQMIQWPTGFTKIPQSVCSEFCRPGFRKAAQEGKAVCCFHCIPCADNEISNDTDMDQCVKCPESHYGNSEKNHCLQKSVSFLAYEEPLGMALTITALCFSLLTAVVLVVFVKHRDTPIVKANNRSLSYILLSTLFICLLSSLLFIGQPNTTTCILQQTVFGILFTVALSTVLAKAITVVIAFKATVPARMVRWLMVSRAPNFIIPICTLIQLIICGIWLITSPPFVDQDTHVEHGHIIIVCNMGSTVAFHTVLGYLCSLALGSYTMAFLSRNLPDTFNEAKFLSFSMQVFLCVWITFLPVYHSTKGKVMVAMEVFCILASNIALLGLNFAPKCYIILLKPEKISRIDIRHTKHSRRNFHLNVVKN</sequence>
<evidence type="ECO:0000256" key="9">
    <source>
        <dbReference type="ARBA" id="ARBA00023170"/>
    </source>
</evidence>
<dbReference type="InterPro" id="IPR011500">
    <property type="entry name" value="GPCR_3_9-Cys_dom"/>
</dbReference>
<dbReference type="InterPro" id="IPR038550">
    <property type="entry name" value="GPCR_3_9-Cys_sf"/>
</dbReference>
<dbReference type="FunFam" id="3.40.50.2300:FF:000123">
    <property type="entry name" value="Vomeronasal 2, receptor 105"/>
    <property type="match status" value="1"/>
</dbReference>
<dbReference type="Pfam" id="PF07562">
    <property type="entry name" value="NCD3G"/>
    <property type="match status" value="1"/>
</dbReference>
<dbReference type="InterPro" id="IPR004073">
    <property type="entry name" value="GPCR_3_vmron_rcpt_2"/>
</dbReference>
<dbReference type="Pfam" id="PF01094">
    <property type="entry name" value="ANF_receptor"/>
    <property type="match status" value="1"/>
</dbReference>
<feature type="transmembrane region" description="Helical" evidence="12">
    <location>
        <begin position="702"/>
        <end position="720"/>
    </location>
</feature>
<proteinExistence type="inferred from homology"/>
<feature type="domain" description="G-protein coupled receptors family 3 profile" evidence="14">
    <location>
        <begin position="588"/>
        <end position="852"/>
    </location>
</feature>
<dbReference type="InterPro" id="IPR001828">
    <property type="entry name" value="ANF_lig-bd_rcpt"/>
</dbReference>
<dbReference type="PRINTS" id="PR00248">
    <property type="entry name" value="GPCRMGR"/>
</dbReference>
<dbReference type="InterPro" id="IPR000068">
    <property type="entry name" value="GPCR_3_Ca_sens_rcpt-rel"/>
</dbReference>
<keyword evidence="3" id="KW-1003">Cell membrane</keyword>
<dbReference type="Pfam" id="PF00003">
    <property type="entry name" value="7tm_3"/>
    <property type="match status" value="1"/>
</dbReference>
<evidence type="ECO:0000256" key="11">
    <source>
        <dbReference type="ARBA" id="ARBA00023224"/>
    </source>
</evidence>
<evidence type="ECO:0000256" key="3">
    <source>
        <dbReference type="ARBA" id="ARBA00022475"/>
    </source>
</evidence>
<keyword evidence="15" id="KW-1185">Reference proteome</keyword>